<dbReference type="Proteomes" id="UP000681720">
    <property type="component" value="Unassembled WGS sequence"/>
</dbReference>
<comment type="caution">
    <text evidence="1">The sequence shown here is derived from an EMBL/GenBank/DDBJ whole genome shotgun (WGS) entry which is preliminary data.</text>
</comment>
<name>A0A8S3BCQ7_9BILA</name>
<protein>
    <submittedName>
        <fullName evidence="1">Uncharacterized protein</fullName>
    </submittedName>
</protein>
<dbReference type="GO" id="GO:0000166">
    <property type="term" value="F:nucleotide binding"/>
    <property type="evidence" value="ECO:0007669"/>
    <property type="project" value="InterPro"/>
</dbReference>
<dbReference type="InterPro" id="IPR023299">
    <property type="entry name" value="ATPase_P-typ_cyto_dom_N"/>
</dbReference>
<gene>
    <name evidence="1" type="ORF">GIL414_LOCUS47653</name>
</gene>
<proteinExistence type="predicted"/>
<dbReference type="EMBL" id="CAJOBJ010152583">
    <property type="protein sequence ID" value="CAF4812706.1"/>
    <property type="molecule type" value="Genomic_DNA"/>
</dbReference>
<reference evidence="1" key="1">
    <citation type="submission" date="2021-02" db="EMBL/GenBank/DDBJ databases">
        <authorList>
            <person name="Nowell W R."/>
        </authorList>
    </citation>
    <scope>NUCLEOTIDE SEQUENCE</scope>
</reference>
<organism evidence="1 2">
    <name type="scientific">Rotaria magnacalcarata</name>
    <dbReference type="NCBI Taxonomy" id="392030"/>
    <lineage>
        <taxon>Eukaryota</taxon>
        <taxon>Metazoa</taxon>
        <taxon>Spiralia</taxon>
        <taxon>Gnathifera</taxon>
        <taxon>Rotifera</taxon>
        <taxon>Eurotatoria</taxon>
        <taxon>Bdelloidea</taxon>
        <taxon>Philodinida</taxon>
        <taxon>Philodinidae</taxon>
        <taxon>Rotaria</taxon>
    </lineage>
</organism>
<sequence length="56" mass="6265">MKLVLQYGTGRDTLRCLALGTIDNPPRKEEMDLEDAKKFASYETNITFVGVVGMLD</sequence>
<dbReference type="Pfam" id="PF13246">
    <property type="entry name" value="Cation_ATPase"/>
    <property type="match status" value="1"/>
</dbReference>
<evidence type="ECO:0000313" key="1">
    <source>
        <dbReference type="EMBL" id="CAF4812706.1"/>
    </source>
</evidence>
<feature type="non-terminal residue" evidence="1">
    <location>
        <position position="56"/>
    </location>
</feature>
<dbReference type="SUPFAM" id="SSF81660">
    <property type="entry name" value="Metal cation-transporting ATPase, ATP-binding domain N"/>
    <property type="match status" value="1"/>
</dbReference>
<accession>A0A8S3BCQ7</accession>
<evidence type="ECO:0000313" key="2">
    <source>
        <dbReference type="Proteomes" id="UP000681720"/>
    </source>
</evidence>
<dbReference type="AlphaFoldDB" id="A0A8S3BCQ7"/>
<dbReference type="Gene3D" id="3.40.1110.10">
    <property type="entry name" value="Calcium-transporting ATPase, cytoplasmic domain N"/>
    <property type="match status" value="1"/>
</dbReference>